<gene>
    <name evidence="2" type="ORF">HA271_03865</name>
</gene>
<organism evidence="2 3">
    <name type="scientific">Methanobacterium subterraneum</name>
    <dbReference type="NCBI Taxonomy" id="59277"/>
    <lineage>
        <taxon>Archaea</taxon>
        <taxon>Methanobacteriati</taxon>
        <taxon>Methanobacteriota</taxon>
        <taxon>Methanomada group</taxon>
        <taxon>Methanobacteria</taxon>
        <taxon>Methanobacteriales</taxon>
        <taxon>Methanobacteriaceae</taxon>
        <taxon>Methanobacterium</taxon>
    </lineage>
</organism>
<keyword evidence="1" id="KW-0472">Membrane</keyword>
<name>A0A7J4TIZ0_9EURY</name>
<comment type="caution">
    <text evidence="2">The sequence shown here is derived from an EMBL/GenBank/DDBJ whole genome shotgun (WGS) entry which is preliminary data.</text>
</comment>
<dbReference type="Proteomes" id="UP000586031">
    <property type="component" value="Unassembled WGS sequence"/>
</dbReference>
<evidence type="ECO:0000313" key="3">
    <source>
        <dbReference type="Proteomes" id="UP000586031"/>
    </source>
</evidence>
<evidence type="ECO:0000313" key="2">
    <source>
        <dbReference type="EMBL" id="HII83977.1"/>
    </source>
</evidence>
<feature type="transmembrane region" description="Helical" evidence="1">
    <location>
        <begin position="54"/>
        <end position="73"/>
    </location>
</feature>
<feature type="transmembrane region" description="Helical" evidence="1">
    <location>
        <begin position="85"/>
        <end position="103"/>
    </location>
</feature>
<dbReference type="Pfam" id="PF24838">
    <property type="entry name" value="8xMP"/>
    <property type="match status" value="1"/>
</dbReference>
<keyword evidence="1" id="KW-1133">Transmembrane helix</keyword>
<feature type="transmembrane region" description="Helical" evidence="1">
    <location>
        <begin position="159"/>
        <end position="177"/>
    </location>
</feature>
<dbReference type="EMBL" id="DUHE01000112">
    <property type="protein sequence ID" value="HII83977.1"/>
    <property type="molecule type" value="Genomic_DNA"/>
</dbReference>
<dbReference type="AlphaFoldDB" id="A0A7J4TIZ0"/>
<keyword evidence="1" id="KW-0812">Transmembrane</keyword>
<reference evidence="3" key="1">
    <citation type="journal article" date="2020" name="bioRxiv">
        <title>A rank-normalized archaeal taxonomy based on genome phylogeny resolves widespread incomplete and uneven classifications.</title>
        <authorList>
            <person name="Rinke C."/>
            <person name="Chuvochina M."/>
            <person name="Mussig A.J."/>
            <person name="Chaumeil P.-A."/>
            <person name="Waite D.W."/>
            <person name="Whitman W.B."/>
            <person name="Parks D.H."/>
            <person name="Hugenholtz P."/>
        </authorList>
    </citation>
    <scope>NUCLEOTIDE SEQUENCE [LARGE SCALE GENOMIC DNA]</scope>
</reference>
<proteinExistence type="predicted"/>
<sequence>MEDTREIKTKSEYSFLMTSSKIPVSGTEDDIASRRLEKILDIRKFEIDLYWKRATYFWAFIAASLTGYGLTITSQTPSADGVLKFQFIIICLGLIFSLAWYLVNKGSKFWQENWEKHLDLTEDSVIGPLYKTTISKNTYSSFWNPTKAYAVSVSKVNQILSLFVLLIWICIMTHFTYERFSFFKTFNLFYSLIALTTIIMTIYLLLGSRTGIKDTVVHFYKRKVINKSNTTENT</sequence>
<accession>A0A7J4TIZ0</accession>
<evidence type="ECO:0000256" key="1">
    <source>
        <dbReference type="SAM" id="Phobius"/>
    </source>
</evidence>
<dbReference type="InterPro" id="IPR056918">
    <property type="entry name" value="8xMP"/>
</dbReference>
<feature type="transmembrane region" description="Helical" evidence="1">
    <location>
        <begin position="189"/>
        <end position="206"/>
    </location>
</feature>
<protein>
    <submittedName>
        <fullName evidence="2">Uncharacterized protein</fullName>
    </submittedName>
</protein>